<dbReference type="HOGENOM" id="CLU_511823_0_0_6"/>
<gene>
    <name evidence="2" type="ordered locus">Smal_0496</name>
</gene>
<feature type="transmembrane region" description="Helical" evidence="1">
    <location>
        <begin position="331"/>
        <end position="352"/>
    </location>
</feature>
<dbReference type="EMBL" id="CP001111">
    <property type="protein sequence ID" value="ACF50201.1"/>
    <property type="molecule type" value="Genomic_DNA"/>
</dbReference>
<dbReference type="eggNOG" id="ENOG5032NGP">
    <property type="taxonomic scope" value="Bacteria"/>
</dbReference>
<accession>B4SIJ6</accession>
<protein>
    <recommendedName>
        <fullName evidence="4">Transmembrane protein</fullName>
    </recommendedName>
</protein>
<keyword evidence="1" id="KW-0472">Membrane</keyword>
<feature type="transmembrane region" description="Helical" evidence="1">
    <location>
        <begin position="215"/>
        <end position="240"/>
    </location>
</feature>
<keyword evidence="1" id="KW-0812">Transmembrane</keyword>
<evidence type="ECO:0000256" key="1">
    <source>
        <dbReference type="SAM" id="Phobius"/>
    </source>
</evidence>
<keyword evidence="1" id="KW-1133">Transmembrane helix</keyword>
<evidence type="ECO:0000313" key="3">
    <source>
        <dbReference type="Proteomes" id="UP000001867"/>
    </source>
</evidence>
<proteinExistence type="predicted"/>
<sequence>MATPTAPLLRLTLLGVGLVLVLLPGVLLMRELLHVGMQEDAMIGLRHLRNMLEGSGFVYNRGESALGATNPLFWIFSFLAIKPFYLASPSLDVLVAHYYFCGFALLAAAIAFAMATPSRTRTVSVAAMALLSVLFFWPLRFLYLGLEGPFMLVCVGVIGLLAVRSVGTRDGLLATLVGFLSWNRPEIALILIPAVLFYALLMSDKSSRIRVSVGYLAGAVAFPLMLKLVSGAYIVGTVQAKAYFGNPSPPYNLDFFVQRIIYLDSFIGLGGGVTVLLLVGIFASAIIGILDFLQGDRKQMPWVRGVYPAFVAGYSCFVLFIPSLWEWYVTFWLSFALVQYGVLISRGINCCFSALRGNVGAAVLGVTIVLLSTSWLMGHRLATQRTEIVGWITQDAGFRGRLSKELNERWHARSVWMEAAGWQGYFNNARIFDEVGLVDDETQPLAQKYGCAYFVSALKELQPQFVIKRQFEMDRNVMLTPPRSCPNAPLFSNDADRLWFDSNYEAVEHYGTPAPGYFGEYSFLVLYRSRNK</sequence>
<feature type="transmembrane region" description="Helical" evidence="1">
    <location>
        <begin position="150"/>
        <end position="167"/>
    </location>
</feature>
<feature type="transmembrane region" description="Helical" evidence="1">
    <location>
        <begin position="97"/>
        <end position="116"/>
    </location>
</feature>
<feature type="transmembrane region" description="Helical" evidence="1">
    <location>
        <begin position="359"/>
        <end position="378"/>
    </location>
</feature>
<dbReference type="Proteomes" id="UP000001867">
    <property type="component" value="Chromosome"/>
</dbReference>
<organism evidence="2 3">
    <name type="scientific">Stenotrophomonas maltophilia (strain R551-3)</name>
    <dbReference type="NCBI Taxonomy" id="391008"/>
    <lineage>
        <taxon>Bacteria</taxon>
        <taxon>Pseudomonadati</taxon>
        <taxon>Pseudomonadota</taxon>
        <taxon>Gammaproteobacteria</taxon>
        <taxon>Lysobacterales</taxon>
        <taxon>Lysobacteraceae</taxon>
        <taxon>Stenotrophomonas</taxon>
        <taxon>Stenotrophomonas maltophilia group</taxon>
    </lineage>
</organism>
<feature type="transmembrane region" description="Helical" evidence="1">
    <location>
        <begin position="305"/>
        <end position="325"/>
    </location>
</feature>
<reference evidence="2 3" key="1">
    <citation type="submission" date="2008-06" db="EMBL/GenBank/DDBJ databases">
        <title>Complete sequence of Stenotrophomonas maltophilia R551-3.</title>
        <authorList>
            <consortium name="US DOE Joint Genome Institute"/>
            <person name="Lucas S."/>
            <person name="Copeland A."/>
            <person name="Lapidus A."/>
            <person name="Glavina del Rio T."/>
            <person name="Dalin E."/>
            <person name="Tice H."/>
            <person name="Pitluck S."/>
            <person name="Chain P."/>
            <person name="Malfatti S."/>
            <person name="Shin M."/>
            <person name="Vergez L."/>
            <person name="Lang D."/>
            <person name="Schmutz J."/>
            <person name="Larimer F."/>
            <person name="Land M."/>
            <person name="Hauser L."/>
            <person name="Kyrpides N."/>
            <person name="Mikhailova N."/>
            <person name="Taghavi S."/>
            <person name="Monchy S."/>
            <person name="Newman L."/>
            <person name="Vangronsveld J."/>
            <person name="van der Lelie D."/>
            <person name="Richardson P."/>
        </authorList>
    </citation>
    <scope>NUCLEOTIDE SEQUENCE [LARGE SCALE GENOMIC DNA]</scope>
    <source>
        <strain evidence="2 3">R551-3</strain>
    </source>
</reference>
<feature type="transmembrane region" description="Helical" evidence="1">
    <location>
        <begin position="260"/>
        <end position="293"/>
    </location>
</feature>
<dbReference type="RefSeq" id="WP_012509973.1">
    <property type="nucleotide sequence ID" value="NC_011071.1"/>
</dbReference>
<feature type="transmembrane region" description="Helical" evidence="1">
    <location>
        <begin position="187"/>
        <end position="203"/>
    </location>
</feature>
<name>B4SIJ6_STRM5</name>
<evidence type="ECO:0008006" key="4">
    <source>
        <dbReference type="Google" id="ProtNLM"/>
    </source>
</evidence>
<dbReference type="OrthoDB" id="3721873at2"/>
<evidence type="ECO:0000313" key="2">
    <source>
        <dbReference type="EMBL" id="ACF50201.1"/>
    </source>
</evidence>
<feature type="transmembrane region" description="Helical" evidence="1">
    <location>
        <begin position="122"/>
        <end position="143"/>
    </location>
</feature>
<dbReference type="KEGG" id="smt:Smal_0496"/>
<dbReference type="AlphaFoldDB" id="B4SIJ6"/>
<feature type="transmembrane region" description="Helical" evidence="1">
    <location>
        <begin position="7"/>
        <end position="29"/>
    </location>
</feature>
<feature type="transmembrane region" description="Helical" evidence="1">
    <location>
        <begin position="65"/>
        <end position="85"/>
    </location>
</feature>